<evidence type="ECO:0000256" key="4">
    <source>
        <dbReference type="ARBA" id="ARBA00022989"/>
    </source>
</evidence>
<evidence type="ECO:0000313" key="9">
    <source>
        <dbReference type="EMBL" id="CAL8072566.1"/>
    </source>
</evidence>
<keyword evidence="4 7" id="KW-1133">Transmembrane helix</keyword>
<dbReference type="Proteomes" id="UP001642540">
    <property type="component" value="Unassembled WGS sequence"/>
</dbReference>
<dbReference type="Pfam" id="PF00001">
    <property type="entry name" value="7tm_1"/>
    <property type="match status" value="1"/>
</dbReference>
<evidence type="ECO:0000256" key="7">
    <source>
        <dbReference type="SAM" id="Phobius"/>
    </source>
</evidence>
<evidence type="ECO:0000256" key="5">
    <source>
        <dbReference type="ARBA" id="ARBA00023136"/>
    </source>
</evidence>
<evidence type="ECO:0000256" key="1">
    <source>
        <dbReference type="ARBA" id="ARBA00004370"/>
    </source>
</evidence>
<dbReference type="PRINTS" id="PR00237">
    <property type="entry name" value="GPCRRHODOPSN"/>
</dbReference>
<proteinExistence type="inferred from homology"/>
<feature type="transmembrane region" description="Helical" evidence="7">
    <location>
        <begin position="318"/>
        <end position="338"/>
    </location>
</feature>
<feature type="transmembrane region" description="Helical" evidence="7">
    <location>
        <begin position="243"/>
        <end position="261"/>
    </location>
</feature>
<dbReference type="InterPro" id="IPR000276">
    <property type="entry name" value="GPCR_Rhodpsn"/>
</dbReference>
<dbReference type="PANTHER" id="PTHR46641:SF2">
    <property type="entry name" value="FMRFAMIDE RECEPTOR"/>
    <property type="match status" value="1"/>
</dbReference>
<sequence>MNKTKFGYLNYWTCFFLDSENGIYPTTKQNFAFKCRTQGKFLFGNEVDSQHYGHAVCIFITVLIVLVGTFGVLSNVINMFVLPRSLKGSSLKELLIVLAAFECLACVSAIIFSAVTMTILEDSSRSKGSLVSFRSFGELFSFFRTGANYITILVSIERYLVVAFPIRSKSWLSTNKSRIYVLTIVMLAILMNLPWGFTSTVVENDAKLSPETSLGKFPFIFQTTKFGKTWFKKIMSLKLVLDYVLPLPLLLIVNALLYYSIYRWNKNRKCIKGKQQSEIKAAKMFSVIALVLLLCHSVSCIIFFSYRYSHIAYREMTLLQSLSVTLSAAINFLVYMGFGKAFRDEFKIWIATWTPVGKQVSIDSGVATQISRDKESSSVTPHDKERVKEEIDTE</sequence>
<keyword evidence="3 7" id="KW-0812">Transmembrane</keyword>
<evidence type="ECO:0000256" key="2">
    <source>
        <dbReference type="ARBA" id="ARBA00010663"/>
    </source>
</evidence>
<feature type="transmembrane region" description="Helical" evidence="7">
    <location>
        <begin position="146"/>
        <end position="166"/>
    </location>
</feature>
<dbReference type="PROSITE" id="PS50262">
    <property type="entry name" value="G_PROTEIN_RECEP_F1_2"/>
    <property type="match status" value="1"/>
</dbReference>
<dbReference type="SUPFAM" id="SSF81321">
    <property type="entry name" value="Family A G protein-coupled receptor-like"/>
    <property type="match status" value="1"/>
</dbReference>
<comment type="similarity">
    <text evidence="2">Belongs to the G-protein coupled receptor 1 family.</text>
</comment>
<keyword evidence="5 7" id="KW-0472">Membrane</keyword>
<feature type="transmembrane region" description="Helical" evidence="7">
    <location>
        <begin position="282"/>
        <end position="306"/>
    </location>
</feature>
<name>A0ABP1PSA1_9HEXA</name>
<dbReference type="EMBL" id="CAXLJM020000007">
    <property type="protein sequence ID" value="CAL8072566.1"/>
    <property type="molecule type" value="Genomic_DNA"/>
</dbReference>
<evidence type="ECO:0000256" key="6">
    <source>
        <dbReference type="SAM" id="MobiDB-lite"/>
    </source>
</evidence>
<dbReference type="PANTHER" id="PTHR46641">
    <property type="entry name" value="FMRFAMIDE RECEPTOR-RELATED"/>
    <property type="match status" value="1"/>
</dbReference>
<evidence type="ECO:0000259" key="8">
    <source>
        <dbReference type="PROSITE" id="PS50262"/>
    </source>
</evidence>
<dbReference type="InterPro" id="IPR052954">
    <property type="entry name" value="GPCR-Ligand_Int"/>
</dbReference>
<organism evidence="9 10">
    <name type="scientific">Orchesella dallaii</name>
    <dbReference type="NCBI Taxonomy" id="48710"/>
    <lineage>
        <taxon>Eukaryota</taxon>
        <taxon>Metazoa</taxon>
        <taxon>Ecdysozoa</taxon>
        <taxon>Arthropoda</taxon>
        <taxon>Hexapoda</taxon>
        <taxon>Collembola</taxon>
        <taxon>Entomobryomorpha</taxon>
        <taxon>Entomobryoidea</taxon>
        <taxon>Orchesellidae</taxon>
        <taxon>Orchesellinae</taxon>
        <taxon>Orchesella</taxon>
    </lineage>
</organism>
<feature type="domain" description="G-protein coupled receptors family 1 profile" evidence="8">
    <location>
        <begin position="74"/>
        <end position="335"/>
    </location>
</feature>
<keyword evidence="10" id="KW-1185">Reference proteome</keyword>
<evidence type="ECO:0000256" key="3">
    <source>
        <dbReference type="ARBA" id="ARBA00022692"/>
    </source>
</evidence>
<dbReference type="InterPro" id="IPR017452">
    <property type="entry name" value="GPCR_Rhodpsn_7TM"/>
</dbReference>
<comment type="subcellular location">
    <subcellularLocation>
        <location evidence="1">Membrane</location>
    </subcellularLocation>
</comment>
<protein>
    <recommendedName>
        <fullName evidence="8">G-protein coupled receptors family 1 profile domain-containing protein</fullName>
    </recommendedName>
</protein>
<comment type="caution">
    <text evidence="9">The sequence shown here is derived from an EMBL/GenBank/DDBJ whole genome shotgun (WGS) entry which is preliminary data.</text>
</comment>
<accession>A0ABP1PSA1</accession>
<gene>
    <name evidence="9" type="ORF">ODALV1_LOCUS2230</name>
</gene>
<evidence type="ECO:0000313" key="10">
    <source>
        <dbReference type="Proteomes" id="UP001642540"/>
    </source>
</evidence>
<feature type="transmembrane region" description="Helical" evidence="7">
    <location>
        <begin position="52"/>
        <end position="82"/>
    </location>
</feature>
<feature type="transmembrane region" description="Helical" evidence="7">
    <location>
        <begin position="94"/>
        <end position="120"/>
    </location>
</feature>
<feature type="region of interest" description="Disordered" evidence="6">
    <location>
        <begin position="371"/>
        <end position="394"/>
    </location>
</feature>
<reference evidence="9 10" key="1">
    <citation type="submission" date="2024-08" db="EMBL/GenBank/DDBJ databases">
        <authorList>
            <person name="Cucini C."/>
            <person name="Frati F."/>
        </authorList>
    </citation>
    <scope>NUCLEOTIDE SEQUENCE [LARGE SCALE GENOMIC DNA]</scope>
</reference>
<dbReference type="Gene3D" id="1.20.1070.10">
    <property type="entry name" value="Rhodopsin 7-helix transmembrane proteins"/>
    <property type="match status" value="1"/>
</dbReference>
<feature type="transmembrane region" description="Helical" evidence="7">
    <location>
        <begin position="178"/>
        <end position="197"/>
    </location>
</feature>